<organism evidence="2 3">
    <name type="scientific">Peronospora matthiolae</name>
    <dbReference type="NCBI Taxonomy" id="2874970"/>
    <lineage>
        <taxon>Eukaryota</taxon>
        <taxon>Sar</taxon>
        <taxon>Stramenopiles</taxon>
        <taxon>Oomycota</taxon>
        <taxon>Peronosporomycetes</taxon>
        <taxon>Peronosporales</taxon>
        <taxon>Peronosporaceae</taxon>
        <taxon>Peronospora</taxon>
    </lineage>
</organism>
<dbReference type="EMBL" id="CAKLBY020000016">
    <property type="protein sequence ID" value="CAK7899302.1"/>
    <property type="molecule type" value="Genomic_DNA"/>
</dbReference>
<accession>A0AAV1T2Y5</accession>
<dbReference type="Proteomes" id="UP001162060">
    <property type="component" value="Unassembled WGS sequence"/>
</dbReference>
<reference evidence="2" key="1">
    <citation type="submission" date="2024-01" db="EMBL/GenBank/DDBJ databases">
        <authorList>
            <person name="Webb A."/>
        </authorList>
    </citation>
    <scope>NUCLEOTIDE SEQUENCE</scope>
    <source>
        <strain evidence="2">Pm1</strain>
    </source>
</reference>
<name>A0AAV1T2Y5_9STRA</name>
<gene>
    <name evidence="2" type="ORF">PM001_LOCUS1846</name>
</gene>
<sequence length="78" mass="8573">MTRAASVSSSVSSFICSKSAIESAPQRPCRYSRKQSQDELLRGGTFLDLQQSLPLSRSKKRLDNVSTQTGHHQVSTCT</sequence>
<comment type="caution">
    <text evidence="2">The sequence shown here is derived from an EMBL/GenBank/DDBJ whole genome shotgun (WGS) entry which is preliminary data.</text>
</comment>
<feature type="region of interest" description="Disordered" evidence="1">
    <location>
        <begin position="58"/>
        <end position="78"/>
    </location>
</feature>
<protein>
    <submittedName>
        <fullName evidence="2">Uncharacterized protein</fullName>
    </submittedName>
</protein>
<evidence type="ECO:0000256" key="1">
    <source>
        <dbReference type="SAM" id="MobiDB-lite"/>
    </source>
</evidence>
<evidence type="ECO:0000313" key="3">
    <source>
        <dbReference type="Proteomes" id="UP001162060"/>
    </source>
</evidence>
<evidence type="ECO:0000313" key="2">
    <source>
        <dbReference type="EMBL" id="CAK7899302.1"/>
    </source>
</evidence>
<dbReference type="AlphaFoldDB" id="A0AAV1T2Y5"/>
<feature type="compositionally biased region" description="Polar residues" evidence="1">
    <location>
        <begin position="64"/>
        <end position="78"/>
    </location>
</feature>
<proteinExistence type="predicted"/>